<dbReference type="GO" id="GO:0003700">
    <property type="term" value="F:DNA-binding transcription factor activity"/>
    <property type="evidence" value="ECO:0007669"/>
    <property type="project" value="InterPro"/>
</dbReference>
<dbReference type="InterPro" id="IPR047640">
    <property type="entry name" value="RpiR-like"/>
</dbReference>
<accession>A0A6N2S0Z9</accession>
<evidence type="ECO:0000313" key="6">
    <source>
        <dbReference type="EMBL" id="VYS86822.1"/>
    </source>
</evidence>
<keyword evidence="1" id="KW-0805">Transcription regulation</keyword>
<dbReference type="SUPFAM" id="SSF46689">
    <property type="entry name" value="Homeodomain-like"/>
    <property type="match status" value="1"/>
</dbReference>
<dbReference type="SUPFAM" id="SSF53697">
    <property type="entry name" value="SIS domain"/>
    <property type="match status" value="1"/>
</dbReference>
<dbReference type="Gene3D" id="3.40.50.10490">
    <property type="entry name" value="Glucose-6-phosphate isomerase like protein, domain 1"/>
    <property type="match status" value="1"/>
</dbReference>
<dbReference type="PANTHER" id="PTHR30514:SF1">
    <property type="entry name" value="HTH-TYPE TRANSCRIPTIONAL REGULATOR HEXR-RELATED"/>
    <property type="match status" value="1"/>
</dbReference>
<dbReference type="InterPro" id="IPR046348">
    <property type="entry name" value="SIS_dom_sf"/>
</dbReference>
<dbReference type="GO" id="GO:1901135">
    <property type="term" value="P:carbohydrate derivative metabolic process"/>
    <property type="evidence" value="ECO:0007669"/>
    <property type="project" value="InterPro"/>
</dbReference>
<dbReference type="InterPro" id="IPR009057">
    <property type="entry name" value="Homeodomain-like_sf"/>
</dbReference>
<evidence type="ECO:0000259" key="5">
    <source>
        <dbReference type="PROSITE" id="PS51464"/>
    </source>
</evidence>
<dbReference type="InterPro" id="IPR001347">
    <property type="entry name" value="SIS_dom"/>
</dbReference>
<protein>
    <submittedName>
        <fullName evidence="6">HTH-type transcriptional regulator MurR</fullName>
    </submittedName>
</protein>
<dbReference type="PROSITE" id="PS51464">
    <property type="entry name" value="SIS"/>
    <property type="match status" value="1"/>
</dbReference>
<dbReference type="PANTHER" id="PTHR30514">
    <property type="entry name" value="GLUCOKINASE"/>
    <property type="match status" value="1"/>
</dbReference>
<dbReference type="GO" id="GO:0003677">
    <property type="term" value="F:DNA binding"/>
    <property type="evidence" value="ECO:0007669"/>
    <property type="project" value="UniProtKB-KW"/>
</dbReference>
<dbReference type="CDD" id="cd05013">
    <property type="entry name" value="SIS_RpiR"/>
    <property type="match status" value="1"/>
</dbReference>
<evidence type="ECO:0000259" key="4">
    <source>
        <dbReference type="PROSITE" id="PS51071"/>
    </source>
</evidence>
<dbReference type="InterPro" id="IPR036388">
    <property type="entry name" value="WH-like_DNA-bd_sf"/>
</dbReference>
<dbReference type="InterPro" id="IPR035472">
    <property type="entry name" value="RpiR-like_SIS"/>
</dbReference>
<feature type="domain" description="SIS" evidence="5">
    <location>
        <begin position="121"/>
        <end position="261"/>
    </location>
</feature>
<keyword evidence="3" id="KW-0804">Transcription</keyword>
<dbReference type="GO" id="GO:0097367">
    <property type="term" value="F:carbohydrate derivative binding"/>
    <property type="evidence" value="ECO:0007669"/>
    <property type="project" value="InterPro"/>
</dbReference>
<dbReference type="AlphaFoldDB" id="A0A6N2S0Z9"/>
<evidence type="ECO:0000256" key="3">
    <source>
        <dbReference type="ARBA" id="ARBA00023163"/>
    </source>
</evidence>
<name>A0A6N2S0Z9_9FIRM</name>
<organism evidence="6">
    <name type="scientific">Anaerococcus vaginalis</name>
    <dbReference type="NCBI Taxonomy" id="33037"/>
    <lineage>
        <taxon>Bacteria</taxon>
        <taxon>Bacillati</taxon>
        <taxon>Bacillota</taxon>
        <taxon>Tissierellia</taxon>
        <taxon>Tissierellales</taxon>
        <taxon>Peptoniphilaceae</taxon>
        <taxon>Anaerococcus</taxon>
    </lineage>
</organism>
<dbReference type="InterPro" id="IPR000281">
    <property type="entry name" value="HTH_RpiR"/>
</dbReference>
<dbReference type="Pfam" id="PF01380">
    <property type="entry name" value="SIS"/>
    <property type="match status" value="1"/>
</dbReference>
<evidence type="ECO:0000256" key="1">
    <source>
        <dbReference type="ARBA" id="ARBA00023015"/>
    </source>
</evidence>
<dbReference type="Gene3D" id="1.10.10.10">
    <property type="entry name" value="Winged helix-like DNA-binding domain superfamily/Winged helix DNA-binding domain"/>
    <property type="match status" value="1"/>
</dbReference>
<dbReference type="EMBL" id="CACRSW010000008">
    <property type="protein sequence ID" value="VYS86822.1"/>
    <property type="molecule type" value="Genomic_DNA"/>
</dbReference>
<sequence length="279" mass="31643">MEYIIRIEDKKDSFTQTDKNIASYILNNKDLIINQSSIDLAKNTKSSQAAVTRFVKKIGYNSFVDMKISIAKAFEEESDFIEDEIKKSDKTKDIINKSKANIQKTIEKTYALIDEEKIEKACQILNKAKKIYLSGVAGSGLICEDFYYKLLRAGADVYYEKDAHTNLSRISHIGKNDLLIAITYGAKTKEVLESFNYAKIKGASLISISKNENSKLAKDSDVFIKIPSSEKEIRYGAIASRFSSLIITDILYFSYIGLNYDYVVDNLKVTKEFTDKLKI</sequence>
<gene>
    <name evidence="6" type="primary">murR_3</name>
    <name evidence="6" type="ORF">AVLFYP127_01643</name>
</gene>
<feature type="domain" description="HTH rpiR-type" evidence="4">
    <location>
        <begin position="1"/>
        <end position="77"/>
    </location>
</feature>
<dbReference type="PROSITE" id="PS51071">
    <property type="entry name" value="HTH_RPIR"/>
    <property type="match status" value="1"/>
</dbReference>
<reference evidence="6" key="1">
    <citation type="submission" date="2019-11" db="EMBL/GenBank/DDBJ databases">
        <authorList>
            <person name="Feng L."/>
        </authorList>
    </citation>
    <scope>NUCLEOTIDE SEQUENCE</scope>
    <source>
        <strain evidence="6">AvaginalisLFYP127</strain>
    </source>
</reference>
<keyword evidence="2" id="KW-0238">DNA-binding</keyword>
<proteinExistence type="predicted"/>
<dbReference type="RefSeq" id="WP_156328692.1">
    <property type="nucleotide sequence ID" value="NZ_CACRSW010000008.1"/>
</dbReference>
<evidence type="ECO:0000256" key="2">
    <source>
        <dbReference type="ARBA" id="ARBA00023125"/>
    </source>
</evidence>
<dbReference type="Pfam" id="PF01418">
    <property type="entry name" value="HTH_6"/>
    <property type="match status" value="1"/>
</dbReference>